<evidence type="ECO:0000313" key="3">
    <source>
        <dbReference type="Proteomes" id="UP000229757"/>
    </source>
</evidence>
<evidence type="ECO:0000313" key="2">
    <source>
        <dbReference type="EMBL" id="ATX76843.1"/>
    </source>
</evidence>
<keyword evidence="1" id="KW-0812">Transmembrane</keyword>
<organism evidence="2 3">
    <name type="scientific">Reinekea forsetii</name>
    <dbReference type="NCBI Taxonomy" id="1336806"/>
    <lineage>
        <taxon>Bacteria</taxon>
        <taxon>Pseudomonadati</taxon>
        <taxon>Pseudomonadota</taxon>
        <taxon>Gammaproteobacteria</taxon>
        <taxon>Oceanospirillales</taxon>
        <taxon>Saccharospirillaceae</taxon>
        <taxon>Reinekea</taxon>
    </lineage>
</organism>
<dbReference type="OrthoDB" id="6194974at2"/>
<keyword evidence="1" id="KW-1133">Transmembrane helix</keyword>
<gene>
    <name evidence="2" type="ORF">REIFOR_01704</name>
</gene>
<dbReference type="RefSeq" id="WP_100257153.1">
    <property type="nucleotide sequence ID" value="NZ_CP011797.1"/>
</dbReference>
<sequence>MNKEDRINRIFLPAAMVTIVVLGATILTYNYMKNNQAVKPQVDINLTQPQALQICIAQAREDYGVDMLQATFDQQSSRFNIAEKTFTIFADLVIRGVEREPAYIRCEVSAVNRKIEDYRIKGIKRKSFF</sequence>
<proteinExistence type="predicted"/>
<feature type="transmembrane region" description="Helical" evidence="1">
    <location>
        <begin position="12"/>
        <end position="32"/>
    </location>
</feature>
<name>A0A2K8KQ10_9GAMM</name>
<dbReference type="EMBL" id="CP011797">
    <property type="protein sequence ID" value="ATX76843.1"/>
    <property type="molecule type" value="Genomic_DNA"/>
</dbReference>
<reference evidence="2 3" key="1">
    <citation type="journal article" date="2017" name="Environ. Microbiol.">
        <title>Genomic and physiological analyses of 'Reinekea forsetii' reveal a versatile opportunistic lifestyle during spring algae blooms.</title>
        <authorList>
            <person name="Avci B."/>
            <person name="Hahnke R.L."/>
            <person name="Chafee M."/>
            <person name="Fischer T."/>
            <person name="Gruber-Vodicka H."/>
            <person name="Tegetmeyer H.E."/>
            <person name="Harder J."/>
            <person name="Fuchs B.M."/>
            <person name="Amann R.I."/>
            <person name="Teeling H."/>
        </authorList>
    </citation>
    <scope>NUCLEOTIDE SEQUENCE [LARGE SCALE GENOMIC DNA]</scope>
    <source>
        <strain evidence="2 3">Hel1_31_D35</strain>
    </source>
</reference>
<keyword evidence="3" id="KW-1185">Reference proteome</keyword>
<dbReference type="Proteomes" id="UP000229757">
    <property type="component" value="Chromosome"/>
</dbReference>
<accession>A0A2K8KQ10</accession>
<dbReference type="KEGG" id="rfo:REIFOR_01704"/>
<evidence type="ECO:0000256" key="1">
    <source>
        <dbReference type="SAM" id="Phobius"/>
    </source>
</evidence>
<protein>
    <submittedName>
        <fullName evidence="2">Uncharacterized protein</fullName>
    </submittedName>
</protein>
<dbReference type="AlphaFoldDB" id="A0A2K8KQ10"/>
<keyword evidence="1" id="KW-0472">Membrane</keyword>